<comment type="similarity">
    <text evidence="1">Belongs to the ABC transporter superfamily.</text>
</comment>
<dbReference type="InterPro" id="IPR027417">
    <property type="entry name" value="P-loop_NTPase"/>
</dbReference>
<dbReference type="InterPro" id="IPR050319">
    <property type="entry name" value="ABC_transp_ATP-bind"/>
</dbReference>
<sequence length="271" mass="28715">MSGMDETTTAVMDGAPTLLEGVDIRKSFGKGAGRHEVLHGCTIRVHEGECVAVIGGSGSGKSTLTRILLGLETPDSGVVRFDGEPIATPEGMRRLRHASGIVYQNPFASLDPRWTAYESVSEPLRLRRKGRRIGDEDELVARVGDALRLMALDPSDFLGRYPIDMSGGQAQRVAIARAIVTGPRLLLADEAMSAIDVAARLQILDAFAAVRANDPRMGMLLVSHDLGVVQSIADTIVVLHDGVVVEEGSAAAVLADPQAPYTRALVAAATL</sequence>
<evidence type="ECO:0000313" key="7">
    <source>
        <dbReference type="Proteomes" id="UP000234935"/>
    </source>
</evidence>
<dbReference type="CDD" id="cd03257">
    <property type="entry name" value="ABC_NikE_OppD_transporters"/>
    <property type="match status" value="1"/>
</dbReference>
<evidence type="ECO:0000259" key="5">
    <source>
        <dbReference type="PROSITE" id="PS50893"/>
    </source>
</evidence>
<dbReference type="GO" id="GO:0055085">
    <property type="term" value="P:transmembrane transport"/>
    <property type="evidence" value="ECO:0007669"/>
    <property type="project" value="UniProtKB-ARBA"/>
</dbReference>
<gene>
    <name evidence="6" type="ORF">CGZ88_0730</name>
</gene>
<dbReference type="EMBL" id="NMYC01000001">
    <property type="protein sequence ID" value="PLS28568.1"/>
    <property type="molecule type" value="Genomic_DNA"/>
</dbReference>
<dbReference type="Proteomes" id="UP000234935">
    <property type="component" value="Unassembled WGS sequence"/>
</dbReference>
<dbReference type="Pfam" id="PF00005">
    <property type="entry name" value="ABC_tran"/>
    <property type="match status" value="1"/>
</dbReference>
<comment type="caution">
    <text evidence="6">The sequence shown here is derived from an EMBL/GenBank/DDBJ whole genome shotgun (WGS) entry which is preliminary data.</text>
</comment>
<accession>A0A2N5J2Z1</accession>
<keyword evidence="2" id="KW-0813">Transport</keyword>
<name>A0A2N5J2Z1_9BIFI</name>
<dbReference type="GO" id="GO:0005524">
    <property type="term" value="F:ATP binding"/>
    <property type="evidence" value="ECO:0007669"/>
    <property type="project" value="UniProtKB-KW"/>
</dbReference>
<dbReference type="PANTHER" id="PTHR43776">
    <property type="entry name" value="TRANSPORT ATP-BINDING PROTEIN"/>
    <property type="match status" value="1"/>
</dbReference>
<protein>
    <submittedName>
        <fullName evidence="6">Peptide ABC transporter ATPase</fullName>
    </submittedName>
</protein>
<keyword evidence="4" id="KW-0067">ATP-binding</keyword>
<dbReference type="PROSITE" id="PS50893">
    <property type="entry name" value="ABC_TRANSPORTER_2"/>
    <property type="match status" value="1"/>
</dbReference>
<evidence type="ECO:0000256" key="1">
    <source>
        <dbReference type="ARBA" id="ARBA00005417"/>
    </source>
</evidence>
<evidence type="ECO:0000256" key="2">
    <source>
        <dbReference type="ARBA" id="ARBA00022448"/>
    </source>
</evidence>
<dbReference type="Gene3D" id="3.40.50.300">
    <property type="entry name" value="P-loop containing nucleotide triphosphate hydrolases"/>
    <property type="match status" value="1"/>
</dbReference>
<proteinExistence type="inferred from homology"/>
<feature type="domain" description="ABC transporter" evidence="5">
    <location>
        <begin position="19"/>
        <end position="266"/>
    </location>
</feature>
<evidence type="ECO:0000256" key="4">
    <source>
        <dbReference type="ARBA" id="ARBA00022840"/>
    </source>
</evidence>
<dbReference type="AlphaFoldDB" id="A0A2N5J2Z1"/>
<reference evidence="6 7" key="1">
    <citation type="submission" date="2017-07" db="EMBL/GenBank/DDBJ databases">
        <title>Bifidobacterium novel species.</title>
        <authorList>
            <person name="Lugli G.A."/>
            <person name="Milani C."/>
            <person name="Duranti S."/>
            <person name="Mangifesta M."/>
        </authorList>
    </citation>
    <scope>NUCLEOTIDE SEQUENCE [LARGE SCALE GENOMIC DNA]</scope>
    <source>
        <strain evidence="7">Goo31D</strain>
    </source>
</reference>
<dbReference type="InterPro" id="IPR003593">
    <property type="entry name" value="AAA+_ATPase"/>
</dbReference>
<dbReference type="InterPro" id="IPR017871">
    <property type="entry name" value="ABC_transporter-like_CS"/>
</dbReference>
<organism evidence="6 7">
    <name type="scientific">Bifidobacterium anseris</name>
    <dbReference type="NCBI Taxonomy" id="2020963"/>
    <lineage>
        <taxon>Bacteria</taxon>
        <taxon>Bacillati</taxon>
        <taxon>Actinomycetota</taxon>
        <taxon>Actinomycetes</taxon>
        <taxon>Bifidobacteriales</taxon>
        <taxon>Bifidobacteriaceae</taxon>
        <taxon>Bifidobacterium</taxon>
    </lineage>
</organism>
<dbReference type="PANTHER" id="PTHR43776:SF7">
    <property type="entry name" value="D,D-DIPEPTIDE TRANSPORT ATP-BINDING PROTEIN DDPF-RELATED"/>
    <property type="match status" value="1"/>
</dbReference>
<dbReference type="GO" id="GO:0016887">
    <property type="term" value="F:ATP hydrolysis activity"/>
    <property type="evidence" value="ECO:0007669"/>
    <property type="project" value="InterPro"/>
</dbReference>
<keyword evidence="3" id="KW-0547">Nucleotide-binding</keyword>
<dbReference type="PROSITE" id="PS00211">
    <property type="entry name" value="ABC_TRANSPORTER_1"/>
    <property type="match status" value="1"/>
</dbReference>
<dbReference type="SUPFAM" id="SSF52540">
    <property type="entry name" value="P-loop containing nucleoside triphosphate hydrolases"/>
    <property type="match status" value="1"/>
</dbReference>
<evidence type="ECO:0000256" key="3">
    <source>
        <dbReference type="ARBA" id="ARBA00022741"/>
    </source>
</evidence>
<keyword evidence="7" id="KW-1185">Reference proteome</keyword>
<dbReference type="SMART" id="SM00382">
    <property type="entry name" value="AAA"/>
    <property type="match status" value="1"/>
</dbReference>
<dbReference type="InterPro" id="IPR003439">
    <property type="entry name" value="ABC_transporter-like_ATP-bd"/>
</dbReference>
<evidence type="ECO:0000313" key="6">
    <source>
        <dbReference type="EMBL" id="PLS28568.1"/>
    </source>
</evidence>